<dbReference type="InterPro" id="IPR049730">
    <property type="entry name" value="SNF2/RAD54-like_C"/>
</dbReference>
<dbReference type="InterPro" id="IPR038718">
    <property type="entry name" value="SNF2-like_sf"/>
</dbReference>
<reference evidence="4" key="1">
    <citation type="submission" date="2020-03" db="EMBL/GenBank/DDBJ databases">
        <title>The deep terrestrial virosphere.</title>
        <authorList>
            <person name="Holmfeldt K."/>
            <person name="Nilsson E."/>
            <person name="Simone D."/>
            <person name="Lopez-Fernandez M."/>
            <person name="Wu X."/>
            <person name="de Brujin I."/>
            <person name="Lundin D."/>
            <person name="Andersson A."/>
            <person name="Bertilsson S."/>
            <person name="Dopson M."/>
        </authorList>
    </citation>
    <scope>NUCLEOTIDE SEQUENCE</scope>
    <source>
        <strain evidence="4">MM415B02097</strain>
    </source>
</reference>
<dbReference type="PROSITE" id="PS51192">
    <property type="entry name" value="HELICASE_ATP_BIND_1"/>
    <property type="match status" value="1"/>
</dbReference>
<gene>
    <name evidence="4" type="ORF">MM415B02097_0011</name>
</gene>
<dbReference type="SMART" id="SM00490">
    <property type="entry name" value="HELICc"/>
    <property type="match status" value="1"/>
</dbReference>
<dbReference type="SUPFAM" id="SSF52540">
    <property type="entry name" value="P-loop containing nucleoside triphosphate hydrolases"/>
    <property type="match status" value="2"/>
</dbReference>
<keyword evidence="4" id="KW-0347">Helicase</keyword>
<dbReference type="GO" id="GO:0006281">
    <property type="term" value="P:DNA repair"/>
    <property type="evidence" value="ECO:0007669"/>
    <property type="project" value="TreeGrafter"/>
</dbReference>
<dbReference type="Pfam" id="PF00176">
    <property type="entry name" value="SNF2-rel_dom"/>
    <property type="match status" value="1"/>
</dbReference>
<keyword evidence="1" id="KW-0378">Hydrolase</keyword>
<dbReference type="Gene3D" id="3.40.50.10810">
    <property type="entry name" value="Tandem AAA-ATPase domain"/>
    <property type="match status" value="1"/>
</dbReference>
<sequence length="440" mass="49557">MRDKPKRMSLKLMPHQEEGVSFLESRNGCGLLAFECGVGKTLTALEYVKRANALPLLIIAPVSLLGMWQAEIKRWYGWETIVIKGTPAKRKKLYAGSVQVFIIGYETFRTDKVTMDTLPVKACICDESGKIRTPTAKISKAVRAYLPPVRIALDGTPISNSLADLWNPCEWVKPGIFLGNWWAFRRQFAIMNPYIPGKIDGWRDEDRIIRTANQHIMWKKKVDVLHDLPPITHVDIPLELSPEEMKEYKRIKEELKIEILGEELPITNALTLLMRLRQAANGCFSPSTPTKTKAVAELAAGMDKVVIFSQFETVVRKLVEDLPFECVSITGSVSVADREAALERFKTDSNVKALVMTSAGERGLNIQCASHLIQHDLTWSNASEEQRIGRIWRHGQTSAVTVHNLLAEGTVDIHMKRILSRKKNLAESVVTYEDIQAILD</sequence>
<evidence type="ECO:0000256" key="1">
    <source>
        <dbReference type="ARBA" id="ARBA00022801"/>
    </source>
</evidence>
<dbReference type="EMBL" id="MT142629">
    <property type="protein sequence ID" value="QJA86337.1"/>
    <property type="molecule type" value="Genomic_DNA"/>
</dbReference>
<dbReference type="Gene3D" id="3.40.50.300">
    <property type="entry name" value="P-loop containing nucleotide triphosphate hydrolases"/>
    <property type="match status" value="1"/>
</dbReference>
<accession>A0A6M3KW35</accession>
<dbReference type="InterPro" id="IPR014001">
    <property type="entry name" value="Helicase_ATP-bd"/>
</dbReference>
<dbReference type="GO" id="GO:0016787">
    <property type="term" value="F:hydrolase activity"/>
    <property type="evidence" value="ECO:0007669"/>
    <property type="project" value="UniProtKB-KW"/>
</dbReference>
<dbReference type="PANTHER" id="PTHR45766">
    <property type="entry name" value="DNA ANNEALING HELICASE AND ENDONUCLEASE ZRANB3 FAMILY MEMBER"/>
    <property type="match status" value="1"/>
</dbReference>
<dbReference type="Pfam" id="PF00271">
    <property type="entry name" value="Helicase_C"/>
    <property type="match status" value="1"/>
</dbReference>
<feature type="domain" description="Helicase C-terminal" evidence="3">
    <location>
        <begin position="290"/>
        <end position="436"/>
    </location>
</feature>
<evidence type="ECO:0000259" key="3">
    <source>
        <dbReference type="PROSITE" id="PS51194"/>
    </source>
</evidence>
<dbReference type="GO" id="GO:0004386">
    <property type="term" value="F:helicase activity"/>
    <property type="evidence" value="ECO:0007669"/>
    <property type="project" value="UniProtKB-KW"/>
</dbReference>
<dbReference type="PANTHER" id="PTHR45766:SF6">
    <property type="entry name" value="SWI_SNF-RELATED MATRIX-ASSOCIATED ACTIN-DEPENDENT REGULATOR OF CHROMATIN SUBFAMILY A-LIKE PROTEIN 1"/>
    <property type="match status" value="1"/>
</dbReference>
<dbReference type="InterPro" id="IPR000330">
    <property type="entry name" value="SNF2_N"/>
</dbReference>
<dbReference type="InterPro" id="IPR027417">
    <property type="entry name" value="P-loop_NTPase"/>
</dbReference>
<dbReference type="InterPro" id="IPR001650">
    <property type="entry name" value="Helicase_C-like"/>
</dbReference>
<evidence type="ECO:0000313" key="4">
    <source>
        <dbReference type="EMBL" id="QJA86337.1"/>
    </source>
</evidence>
<dbReference type="GO" id="GO:0031297">
    <property type="term" value="P:replication fork processing"/>
    <property type="evidence" value="ECO:0007669"/>
    <property type="project" value="TreeGrafter"/>
</dbReference>
<proteinExistence type="predicted"/>
<name>A0A6M3KW35_9ZZZZ</name>
<feature type="domain" description="Helicase ATP-binding" evidence="2">
    <location>
        <begin position="21"/>
        <end position="175"/>
    </location>
</feature>
<dbReference type="GO" id="GO:0005524">
    <property type="term" value="F:ATP binding"/>
    <property type="evidence" value="ECO:0007669"/>
    <property type="project" value="InterPro"/>
</dbReference>
<keyword evidence="4" id="KW-0067">ATP-binding</keyword>
<evidence type="ECO:0000259" key="2">
    <source>
        <dbReference type="PROSITE" id="PS51192"/>
    </source>
</evidence>
<keyword evidence="4" id="KW-0547">Nucleotide-binding</keyword>
<protein>
    <submittedName>
        <fullName evidence="4">Putative helicase</fullName>
    </submittedName>
</protein>
<organism evidence="4">
    <name type="scientific">viral metagenome</name>
    <dbReference type="NCBI Taxonomy" id="1070528"/>
    <lineage>
        <taxon>unclassified sequences</taxon>
        <taxon>metagenomes</taxon>
        <taxon>organismal metagenomes</taxon>
    </lineage>
</organism>
<dbReference type="PROSITE" id="PS51194">
    <property type="entry name" value="HELICASE_CTER"/>
    <property type="match status" value="1"/>
</dbReference>
<dbReference type="AlphaFoldDB" id="A0A6M3KW35"/>
<dbReference type="CDD" id="cd18793">
    <property type="entry name" value="SF2_C_SNF"/>
    <property type="match status" value="1"/>
</dbReference>
<dbReference type="SMART" id="SM00487">
    <property type="entry name" value="DEXDc"/>
    <property type="match status" value="1"/>
</dbReference>